<feature type="chain" id="PRO_5002276563" description="Knottin scorpion toxin-like domain-containing protein" evidence="1">
    <location>
        <begin position="26"/>
        <end position="81"/>
    </location>
</feature>
<evidence type="ECO:0000313" key="3">
    <source>
        <dbReference type="Proteomes" id="UP000026960"/>
    </source>
</evidence>
<reference evidence="2" key="1">
    <citation type="journal article" date="2009" name="Rice">
        <title>De Novo Next Generation Sequencing of Plant Genomes.</title>
        <authorList>
            <person name="Rounsley S."/>
            <person name="Marri P.R."/>
            <person name="Yu Y."/>
            <person name="He R."/>
            <person name="Sisneros N."/>
            <person name="Goicoechea J.L."/>
            <person name="Lee S.J."/>
            <person name="Angelova A."/>
            <person name="Kudrna D."/>
            <person name="Luo M."/>
            <person name="Affourtit J."/>
            <person name="Desany B."/>
            <person name="Knight J."/>
            <person name="Niazi F."/>
            <person name="Egholm M."/>
            <person name="Wing R.A."/>
        </authorList>
    </citation>
    <scope>NUCLEOTIDE SEQUENCE [LARGE SCALE GENOMIC DNA]</scope>
    <source>
        <strain evidence="2">cv. IRGC 105608</strain>
    </source>
</reference>
<dbReference type="Proteomes" id="UP000026960">
    <property type="component" value="Chromosome 8"/>
</dbReference>
<sequence length="81" mass="8949">MEARKASVVCCILLLVLALGGPASATDYCYKAIGKLIVCVGPTCKLDCWLEAKYNKGRVKRHKCMKHGIFAKCYCEICVTF</sequence>
<evidence type="ECO:0000256" key="1">
    <source>
        <dbReference type="SAM" id="SignalP"/>
    </source>
</evidence>
<keyword evidence="1" id="KW-0732">Signal</keyword>
<evidence type="ECO:0000313" key="2">
    <source>
        <dbReference type="EnsemblPlants" id="OBART08G07820.1"/>
    </source>
</evidence>
<keyword evidence="3" id="KW-1185">Reference proteome</keyword>
<name>A0A0D3GY17_9ORYZ</name>
<dbReference type="Gramene" id="OBART08G07820.1">
    <property type="protein sequence ID" value="OBART08G07820.1"/>
    <property type="gene ID" value="OBART08G07820"/>
</dbReference>
<proteinExistence type="predicted"/>
<dbReference type="EnsemblPlants" id="OBART08G07820.1">
    <property type="protein sequence ID" value="OBART08G07820.1"/>
    <property type="gene ID" value="OBART08G07820"/>
</dbReference>
<feature type="signal peptide" evidence="1">
    <location>
        <begin position="1"/>
        <end position="25"/>
    </location>
</feature>
<dbReference type="HOGENOM" id="CLU_170639_3_0_1"/>
<accession>A0A0D3GY17</accession>
<dbReference type="AlphaFoldDB" id="A0A0D3GY17"/>
<reference evidence="2" key="2">
    <citation type="submission" date="2015-03" db="UniProtKB">
        <authorList>
            <consortium name="EnsemblPlants"/>
        </authorList>
    </citation>
    <scope>IDENTIFICATION</scope>
</reference>
<organism evidence="2">
    <name type="scientific">Oryza barthii</name>
    <dbReference type="NCBI Taxonomy" id="65489"/>
    <lineage>
        <taxon>Eukaryota</taxon>
        <taxon>Viridiplantae</taxon>
        <taxon>Streptophyta</taxon>
        <taxon>Embryophyta</taxon>
        <taxon>Tracheophyta</taxon>
        <taxon>Spermatophyta</taxon>
        <taxon>Magnoliopsida</taxon>
        <taxon>Liliopsida</taxon>
        <taxon>Poales</taxon>
        <taxon>Poaceae</taxon>
        <taxon>BOP clade</taxon>
        <taxon>Oryzoideae</taxon>
        <taxon>Oryzeae</taxon>
        <taxon>Oryzinae</taxon>
        <taxon>Oryza</taxon>
    </lineage>
</organism>
<dbReference type="PaxDb" id="65489-OBART08G07820.1"/>
<evidence type="ECO:0008006" key="4">
    <source>
        <dbReference type="Google" id="ProtNLM"/>
    </source>
</evidence>
<protein>
    <recommendedName>
        <fullName evidence="4">Knottin scorpion toxin-like domain-containing protein</fullName>
    </recommendedName>
</protein>